<feature type="compositionally biased region" description="Acidic residues" evidence="1">
    <location>
        <begin position="43"/>
        <end position="59"/>
    </location>
</feature>
<proteinExistence type="predicted"/>
<evidence type="ECO:0000313" key="3">
    <source>
        <dbReference type="Proteomes" id="UP000092993"/>
    </source>
</evidence>
<comment type="caution">
    <text evidence="2">The sequence shown here is derived from an EMBL/GenBank/DDBJ whole genome shotgun (WGS) entry which is preliminary data.</text>
</comment>
<name>A0A1C7MN14_GRIFR</name>
<evidence type="ECO:0000313" key="2">
    <source>
        <dbReference type="EMBL" id="OBZ78047.1"/>
    </source>
</evidence>
<gene>
    <name evidence="2" type="ORF">A0H81_01675</name>
</gene>
<dbReference type="AlphaFoldDB" id="A0A1C7MN14"/>
<dbReference type="EMBL" id="LUGG01000002">
    <property type="protein sequence ID" value="OBZ78047.1"/>
    <property type="molecule type" value="Genomic_DNA"/>
</dbReference>
<feature type="region of interest" description="Disordered" evidence="1">
    <location>
        <begin position="40"/>
        <end position="69"/>
    </location>
</feature>
<protein>
    <submittedName>
        <fullName evidence="2">Uncharacterized protein</fullName>
    </submittedName>
</protein>
<dbReference type="Proteomes" id="UP000092993">
    <property type="component" value="Unassembled WGS sequence"/>
</dbReference>
<keyword evidence="3" id="KW-1185">Reference proteome</keyword>
<reference evidence="2 3" key="1">
    <citation type="submission" date="2016-03" db="EMBL/GenBank/DDBJ databases">
        <title>Whole genome sequencing of Grifola frondosa 9006-11.</title>
        <authorList>
            <person name="Min B."/>
            <person name="Park H."/>
            <person name="Kim J.-G."/>
            <person name="Cho H."/>
            <person name="Oh Y.-L."/>
            <person name="Kong W.-S."/>
            <person name="Choi I.-G."/>
        </authorList>
    </citation>
    <scope>NUCLEOTIDE SEQUENCE [LARGE SCALE GENOMIC DNA]</scope>
    <source>
        <strain evidence="2 3">9006-11</strain>
    </source>
</reference>
<evidence type="ECO:0000256" key="1">
    <source>
        <dbReference type="SAM" id="MobiDB-lite"/>
    </source>
</evidence>
<sequence length="494" mass="55462">MLPSVLRSALDIKKAIEMAPESLKPIGSCGTKADLFKKRHELDEYDEDEDMEEEKEEDKEEGKEGPQSGDSLFIKKLVEIYDIHGSDHYRGILSAPFSLTITHPGCEFSGEITMAASARCEEAPGEQAVAVDLITARIQKWFEAGTTSGYGDVRAQETKVDKSVRDAREIPASEFTVSPNLITEIEKSWGEHFIPGTVRVEPYKIHMYGPGGLFKSHKDTPEKDLIGTFLVGLGDTTNPKESGVFRVGRGAAYNHGLRADEGHWSHSTQIPGTKKAGSPRPTRLYETGPEAIPRAKMEKVLEDVRAPYGLLLEHKYCMGTTELSGLDNVLHVATKAVAQRKNAEVHFLPVLMKVTAEMYRYEDQKPKVSVETPVFPLTQAHVDALISSLNGPNAHYKPGYDCDLDYVGYYRRRGYPRRVDVPNQEKWLVELEDVPFFTLDFMRSTMVWQHEEEEGAEYTGNEARPSTEDSIYLSYAMVVLPKKEQNLEDTQLQK</sequence>
<accession>A0A1C7MN14</accession>
<feature type="region of interest" description="Disordered" evidence="1">
    <location>
        <begin position="262"/>
        <end position="282"/>
    </location>
</feature>
<dbReference type="OrthoDB" id="3058546at2759"/>
<organism evidence="2 3">
    <name type="scientific">Grifola frondosa</name>
    <name type="common">Maitake</name>
    <name type="synonym">Polyporus frondosus</name>
    <dbReference type="NCBI Taxonomy" id="5627"/>
    <lineage>
        <taxon>Eukaryota</taxon>
        <taxon>Fungi</taxon>
        <taxon>Dikarya</taxon>
        <taxon>Basidiomycota</taxon>
        <taxon>Agaricomycotina</taxon>
        <taxon>Agaricomycetes</taxon>
        <taxon>Polyporales</taxon>
        <taxon>Grifolaceae</taxon>
        <taxon>Grifola</taxon>
    </lineage>
</organism>